<feature type="domain" description="EGF-like" evidence="6">
    <location>
        <begin position="8"/>
        <end position="44"/>
    </location>
</feature>
<sequence length="179" mass="20540">MIYKKEFIINHCSNTPCMNGATCVNKLDEYVCLCDLGYFGKKKVLTHKKKNVLSCERNISSYICPSDNFRLNETDICKPCSSGFSTYNNYPFNCYKIGSNITYESANLFCQSLNSFLWIPKTRTERNVFASNRAWVHSKIDYVGEPFVWPDGSKVYGLKINEPNNFGGNNIFLNENILQ</sequence>
<dbReference type="CDD" id="cd00054">
    <property type="entry name" value="EGF_CA"/>
    <property type="match status" value="1"/>
</dbReference>
<reference evidence="7 8" key="1">
    <citation type="journal article" date="2018" name="Sci. Rep.">
        <title>Genomic signatures of local adaptation to the degree of environmental predictability in rotifers.</title>
        <authorList>
            <person name="Franch-Gras L."/>
            <person name="Hahn C."/>
            <person name="Garcia-Roger E.M."/>
            <person name="Carmona M.J."/>
            <person name="Serra M."/>
            <person name="Gomez A."/>
        </authorList>
    </citation>
    <scope>NUCLEOTIDE SEQUENCE [LARGE SCALE GENOMIC DNA]</scope>
    <source>
        <strain evidence="7">HYR1</strain>
    </source>
</reference>
<protein>
    <submittedName>
        <fullName evidence="7">Neurocan core-like</fullName>
    </submittedName>
</protein>
<dbReference type="InterPro" id="IPR016186">
    <property type="entry name" value="C-type_lectin-like/link_sf"/>
</dbReference>
<dbReference type="Pfam" id="PF00008">
    <property type="entry name" value="EGF"/>
    <property type="match status" value="1"/>
</dbReference>
<evidence type="ECO:0000256" key="3">
    <source>
        <dbReference type="ARBA" id="ARBA00022737"/>
    </source>
</evidence>
<evidence type="ECO:0000313" key="8">
    <source>
        <dbReference type="Proteomes" id="UP000276133"/>
    </source>
</evidence>
<keyword evidence="2" id="KW-0732">Signal</keyword>
<dbReference type="InterPro" id="IPR000742">
    <property type="entry name" value="EGF"/>
</dbReference>
<dbReference type="Gene3D" id="3.10.100.10">
    <property type="entry name" value="Mannose-Binding Protein A, subunit A"/>
    <property type="match status" value="1"/>
</dbReference>
<dbReference type="SUPFAM" id="SSF56436">
    <property type="entry name" value="C-type lectin-like"/>
    <property type="match status" value="1"/>
</dbReference>
<gene>
    <name evidence="7" type="ORF">BpHYR1_007290</name>
</gene>
<dbReference type="GO" id="GO:0005509">
    <property type="term" value="F:calcium ion binding"/>
    <property type="evidence" value="ECO:0007669"/>
    <property type="project" value="InterPro"/>
</dbReference>
<dbReference type="FunFam" id="2.10.25.10:FF:000066">
    <property type="entry name" value="FAT atypical cadherin 4"/>
    <property type="match status" value="1"/>
</dbReference>
<organism evidence="7 8">
    <name type="scientific">Brachionus plicatilis</name>
    <name type="common">Marine rotifer</name>
    <name type="synonym">Brachionus muelleri</name>
    <dbReference type="NCBI Taxonomy" id="10195"/>
    <lineage>
        <taxon>Eukaryota</taxon>
        <taxon>Metazoa</taxon>
        <taxon>Spiralia</taxon>
        <taxon>Gnathifera</taxon>
        <taxon>Rotifera</taxon>
        <taxon>Eurotatoria</taxon>
        <taxon>Monogononta</taxon>
        <taxon>Pseudotrocha</taxon>
        <taxon>Ploima</taxon>
        <taxon>Brachionidae</taxon>
        <taxon>Brachionus</taxon>
    </lineage>
</organism>
<evidence type="ECO:0000256" key="1">
    <source>
        <dbReference type="ARBA" id="ARBA00022536"/>
    </source>
</evidence>
<accession>A0A3M7R0Y4</accession>
<dbReference type="InterPro" id="IPR016187">
    <property type="entry name" value="CTDL_fold"/>
</dbReference>
<name>A0A3M7R0Y4_BRAPC</name>
<evidence type="ECO:0000259" key="6">
    <source>
        <dbReference type="PROSITE" id="PS50026"/>
    </source>
</evidence>
<keyword evidence="3" id="KW-0677">Repeat</keyword>
<proteinExistence type="predicted"/>
<dbReference type="SMART" id="SM00181">
    <property type="entry name" value="EGF"/>
    <property type="match status" value="1"/>
</dbReference>
<evidence type="ECO:0000313" key="7">
    <source>
        <dbReference type="EMBL" id="RNA17044.1"/>
    </source>
</evidence>
<dbReference type="Gene3D" id="2.10.25.10">
    <property type="entry name" value="Laminin"/>
    <property type="match status" value="1"/>
</dbReference>
<evidence type="ECO:0000256" key="5">
    <source>
        <dbReference type="PROSITE-ProRule" id="PRU00076"/>
    </source>
</evidence>
<dbReference type="AlphaFoldDB" id="A0A3M7R0Y4"/>
<dbReference type="SMART" id="SM00179">
    <property type="entry name" value="EGF_CA"/>
    <property type="match status" value="1"/>
</dbReference>
<dbReference type="InterPro" id="IPR001881">
    <property type="entry name" value="EGF-like_Ca-bd_dom"/>
</dbReference>
<evidence type="ECO:0000256" key="4">
    <source>
        <dbReference type="ARBA" id="ARBA00023157"/>
    </source>
</evidence>
<comment type="caution">
    <text evidence="7">The sequence shown here is derived from an EMBL/GenBank/DDBJ whole genome shotgun (WGS) entry which is preliminary data.</text>
</comment>
<dbReference type="InterPro" id="IPR000152">
    <property type="entry name" value="EGF-type_Asp/Asn_hydroxyl_site"/>
</dbReference>
<evidence type="ECO:0000256" key="2">
    <source>
        <dbReference type="ARBA" id="ARBA00022729"/>
    </source>
</evidence>
<comment type="caution">
    <text evidence="5">Lacks conserved residue(s) required for the propagation of feature annotation.</text>
</comment>
<dbReference type="SUPFAM" id="SSF57196">
    <property type="entry name" value="EGF/Laminin"/>
    <property type="match status" value="1"/>
</dbReference>
<dbReference type="PROSITE" id="PS00010">
    <property type="entry name" value="ASX_HYDROXYL"/>
    <property type="match status" value="1"/>
</dbReference>
<dbReference type="EMBL" id="REGN01004548">
    <property type="protein sequence ID" value="RNA17044.1"/>
    <property type="molecule type" value="Genomic_DNA"/>
</dbReference>
<dbReference type="OrthoDB" id="283575at2759"/>
<dbReference type="Proteomes" id="UP000276133">
    <property type="component" value="Unassembled WGS sequence"/>
</dbReference>
<dbReference type="PROSITE" id="PS50026">
    <property type="entry name" value="EGF_3"/>
    <property type="match status" value="1"/>
</dbReference>
<keyword evidence="8" id="KW-1185">Reference proteome</keyword>
<keyword evidence="4" id="KW-1015">Disulfide bond</keyword>
<keyword evidence="1 5" id="KW-0245">EGF-like domain</keyword>